<accession>A0A7G5GQ99</accession>
<dbReference type="EMBL" id="CP059732">
    <property type="protein sequence ID" value="QMW01041.1"/>
    <property type="molecule type" value="Genomic_DNA"/>
</dbReference>
<dbReference type="RefSeq" id="WP_182458154.1">
    <property type="nucleotide sequence ID" value="NZ_CP059732.1"/>
</dbReference>
<evidence type="ECO:0000313" key="1">
    <source>
        <dbReference type="EMBL" id="QMW01041.1"/>
    </source>
</evidence>
<gene>
    <name evidence="1" type="ORF">H3H32_24115</name>
</gene>
<dbReference type="AlphaFoldDB" id="A0A7G5GQ99"/>
<evidence type="ECO:0000313" key="2">
    <source>
        <dbReference type="Proteomes" id="UP000515369"/>
    </source>
</evidence>
<proteinExistence type="predicted"/>
<reference evidence="1 2" key="1">
    <citation type="submission" date="2020-07" db="EMBL/GenBank/DDBJ databases">
        <title>Spirosoma foliorum sp. nov., isolated from the leaves on the Nejang mountain Korea, Republic of.</title>
        <authorList>
            <person name="Ho H."/>
            <person name="Lee Y.-J."/>
            <person name="Nurcahyanto D.-A."/>
            <person name="Kim S.-G."/>
        </authorList>
    </citation>
    <scope>NUCLEOTIDE SEQUENCE [LARGE SCALE GENOMIC DNA]</scope>
    <source>
        <strain evidence="1 2">PL0136</strain>
    </source>
</reference>
<dbReference type="KEGG" id="sfol:H3H32_24115"/>
<dbReference type="Proteomes" id="UP000515369">
    <property type="component" value="Chromosome"/>
</dbReference>
<organism evidence="1 2">
    <name type="scientific">Spirosoma foliorum</name>
    <dbReference type="NCBI Taxonomy" id="2710596"/>
    <lineage>
        <taxon>Bacteria</taxon>
        <taxon>Pseudomonadati</taxon>
        <taxon>Bacteroidota</taxon>
        <taxon>Cytophagia</taxon>
        <taxon>Cytophagales</taxon>
        <taxon>Cytophagaceae</taxon>
        <taxon>Spirosoma</taxon>
    </lineage>
</organism>
<protein>
    <submittedName>
        <fullName evidence="1">Uncharacterized protein</fullName>
    </submittedName>
</protein>
<keyword evidence="2" id="KW-1185">Reference proteome</keyword>
<name>A0A7G5GQ99_9BACT</name>
<sequence length="135" mass="16049">MHNPTLPSQFRTWNAFYEWLLDQGFLKESTDVIQLDNCGLTPPIPLDFDRCYLERQVNLELRQALHEETFTIDELYKLNNALRVYPGNESYKELRQKIESLFQKKYLSSVPSPTEVIQPRQQATSHQFELLWIED</sequence>